<accession>A0A2X4WZF0</accession>
<keyword evidence="2" id="KW-0285">Flavoprotein</keyword>
<dbReference type="PANTHER" id="PTHR43400:SF10">
    <property type="entry name" value="3-OXOSTEROID 1-DEHYDROGENASE"/>
    <property type="match status" value="1"/>
</dbReference>
<keyword evidence="12" id="KW-1185">Reference proteome</keyword>
<dbReference type="InterPro" id="IPR027477">
    <property type="entry name" value="Succ_DH/fumarate_Rdtase_cat_sf"/>
</dbReference>
<evidence type="ECO:0000256" key="4">
    <source>
        <dbReference type="ARBA" id="ARBA00023002"/>
    </source>
</evidence>
<evidence type="ECO:0000313" key="12">
    <source>
        <dbReference type="Proteomes" id="UP000249091"/>
    </source>
</evidence>
<dbReference type="SUPFAM" id="SSF51905">
    <property type="entry name" value="FAD/NAD(P)-binding domain"/>
    <property type="match status" value="1"/>
</dbReference>
<feature type="domain" description="FAD-dependent oxidoreductase 2 FAD-binding" evidence="10">
    <location>
        <begin position="66"/>
        <end position="595"/>
    </location>
</feature>
<evidence type="ECO:0000256" key="9">
    <source>
        <dbReference type="ARBA" id="ARBA00069709"/>
    </source>
</evidence>
<keyword evidence="3" id="KW-0274">FAD</keyword>
<evidence type="ECO:0000256" key="6">
    <source>
        <dbReference type="ARBA" id="ARBA00051951"/>
    </source>
</evidence>
<dbReference type="InterPro" id="IPR050315">
    <property type="entry name" value="FAD-oxidoreductase_2"/>
</dbReference>
<dbReference type="InterPro" id="IPR036188">
    <property type="entry name" value="FAD/NAD-bd_sf"/>
</dbReference>
<keyword evidence="4 11" id="KW-0560">Oxidoreductase</keyword>
<name>A0A2X4WZF0_9NOCA</name>
<dbReference type="EMBL" id="LS483468">
    <property type="protein sequence ID" value="SQI32405.1"/>
    <property type="molecule type" value="Genomic_DNA"/>
</dbReference>
<dbReference type="InterPro" id="IPR003953">
    <property type="entry name" value="FAD-dep_OxRdtase_2_FAD-bd"/>
</dbReference>
<dbReference type="SUPFAM" id="SSF56425">
    <property type="entry name" value="Succinate dehydrogenase/fumarate reductase flavoprotein, catalytic domain"/>
    <property type="match status" value="1"/>
</dbReference>
<gene>
    <name evidence="11" type="primary">kstD_1</name>
    <name evidence="11" type="ORF">NCTC10994_02142</name>
</gene>
<dbReference type="PANTHER" id="PTHR43400">
    <property type="entry name" value="FUMARATE REDUCTASE"/>
    <property type="match status" value="1"/>
</dbReference>
<dbReference type="STRING" id="1219011.GCA_001895045_03235"/>
<dbReference type="EC" id="1.3.99.4" evidence="8"/>
<protein>
    <recommendedName>
        <fullName evidence="9">3-oxosteroid 1-dehydrogenase</fullName>
        <ecNumber evidence="8">1.3.99.4</ecNumber>
    </recommendedName>
</protein>
<comment type="similarity">
    <text evidence="7">Belongs to the FAD-dependent oxidoreductase 2 family. 3-oxosteroid dehydrogenase subfamily.</text>
</comment>
<dbReference type="NCBIfam" id="NF005882">
    <property type="entry name" value="PRK07843.1"/>
    <property type="match status" value="1"/>
</dbReference>
<evidence type="ECO:0000256" key="8">
    <source>
        <dbReference type="ARBA" id="ARBA00066536"/>
    </source>
</evidence>
<evidence type="ECO:0000313" key="11">
    <source>
        <dbReference type="EMBL" id="SQI32405.1"/>
    </source>
</evidence>
<reference evidence="11 12" key="1">
    <citation type="submission" date="2018-06" db="EMBL/GenBank/DDBJ databases">
        <authorList>
            <consortium name="Pathogen Informatics"/>
            <person name="Doyle S."/>
        </authorList>
    </citation>
    <scope>NUCLEOTIDE SEQUENCE [LARGE SCALE GENOMIC DNA]</scope>
    <source>
        <strain evidence="11 12">NCTC10994</strain>
    </source>
</reference>
<comment type="cofactor">
    <cofactor evidence="1">
        <name>FAD</name>
        <dbReference type="ChEBI" id="CHEBI:57692"/>
    </cofactor>
</comment>
<keyword evidence="5" id="KW-0443">Lipid metabolism</keyword>
<proteinExistence type="inferred from homology"/>
<dbReference type="AlphaFoldDB" id="A0A2X4WZF0"/>
<dbReference type="Pfam" id="PF00890">
    <property type="entry name" value="FAD_binding_2"/>
    <property type="match status" value="1"/>
</dbReference>
<comment type="catalytic activity">
    <reaction evidence="6">
        <text>a 3-oxosteroid + A = a 3-oxo-Delta(1)-steroid + AH2</text>
        <dbReference type="Rhea" id="RHEA:13329"/>
        <dbReference type="ChEBI" id="CHEBI:13193"/>
        <dbReference type="ChEBI" id="CHEBI:17499"/>
        <dbReference type="ChEBI" id="CHEBI:20156"/>
        <dbReference type="ChEBI" id="CHEBI:47788"/>
        <dbReference type="EC" id="1.3.99.4"/>
    </reaction>
</comment>
<dbReference type="Proteomes" id="UP000249091">
    <property type="component" value="Chromosome 1"/>
</dbReference>
<dbReference type="GO" id="GO:0047571">
    <property type="term" value="F:3-oxosteroid 1-dehydrogenase activity"/>
    <property type="evidence" value="ECO:0007669"/>
    <property type="project" value="UniProtKB-EC"/>
</dbReference>
<dbReference type="FunFam" id="3.50.50.60:FF:000208">
    <property type="entry name" value="3-ketosteroid dehydrogenase"/>
    <property type="match status" value="1"/>
</dbReference>
<dbReference type="Gene3D" id="3.50.50.60">
    <property type="entry name" value="FAD/NAD(P)-binding domain"/>
    <property type="match status" value="2"/>
</dbReference>
<sequence length="630" mass="67920">MRSFAAHQRRLSAGLTPPRRGVVRPPEILERVPLQTARADAVPYTKDGLATPSFYNVFYMNNQEYDIVVVGSGAGGMTAAITAARKGSSVVLIEKASRYGGSSARSGGGVWIPNNDALRAAGVEDTPEAARTYLHSIIGDVVPAEKIDTYIDRGPEMLSFVQKHSALELQWVPGYSDYYPEAPGGRVGGRSVEPTPFDGRRLGDDLALLEPDYARAPKNFVITQADYKWLNLLVRNPRGPLRAFRVGARFVWANITKKHLLVRGQALMAGLRIGLRDADVPLLLDTALTDLVVEDGVVRGVTVESNGEQQVIRARKGVILASGGFEHNDEMRKKYQRAPIGTEWTVGAKANTGDGILAGQRLGAAVDFMDDAWWGPSFPLTGGPWFALSERSLPGCMMVNSAGKRFVNESAPYVEATHAMYGGKYGRGDGPGENIPSWLILDQRYRDRYTFAGITPRTPFPGRWLKAGVLVKAGSISDLAEKIGVPASALTDTVERFNGFARAGKDEDFGRGESGYDHYYGDPRNKPNPSLGVVDKAPFYAFKVVPGDLGTKGGLVTDVHARVLREDGTVIDGLYATGNVSSPVMGHTYAGPGATIGPAMTFGYLAVLDILDSPHGGHVDDELTEPAESL</sequence>
<keyword evidence="5" id="KW-0753">Steroid metabolism</keyword>
<dbReference type="KEGG" id="rcr:NCTC10994_02142"/>
<evidence type="ECO:0000256" key="3">
    <source>
        <dbReference type="ARBA" id="ARBA00022827"/>
    </source>
</evidence>
<dbReference type="FunFam" id="3.50.50.60:FF:000240">
    <property type="entry name" value="3-ketosteroid-delta-1-dehydrogenase"/>
    <property type="match status" value="1"/>
</dbReference>
<dbReference type="GO" id="GO:0008202">
    <property type="term" value="P:steroid metabolic process"/>
    <property type="evidence" value="ECO:0007669"/>
    <property type="project" value="UniProtKB-KW"/>
</dbReference>
<organism evidence="11 12">
    <name type="scientific">Rhodococcus coprophilus</name>
    <dbReference type="NCBI Taxonomy" id="38310"/>
    <lineage>
        <taxon>Bacteria</taxon>
        <taxon>Bacillati</taxon>
        <taxon>Actinomycetota</taxon>
        <taxon>Actinomycetes</taxon>
        <taxon>Mycobacteriales</taxon>
        <taxon>Nocardiaceae</taxon>
        <taxon>Rhodococcus</taxon>
    </lineage>
</organism>
<evidence type="ECO:0000259" key="10">
    <source>
        <dbReference type="Pfam" id="PF00890"/>
    </source>
</evidence>
<evidence type="ECO:0000256" key="5">
    <source>
        <dbReference type="ARBA" id="ARBA00023221"/>
    </source>
</evidence>
<evidence type="ECO:0000256" key="7">
    <source>
        <dbReference type="ARBA" id="ARBA00061147"/>
    </source>
</evidence>
<evidence type="ECO:0000256" key="1">
    <source>
        <dbReference type="ARBA" id="ARBA00001974"/>
    </source>
</evidence>
<evidence type="ECO:0000256" key="2">
    <source>
        <dbReference type="ARBA" id="ARBA00022630"/>
    </source>
</evidence>